<protein>
    <submittedName>
        <fullName evidence="2">SDR family oxidoreductase</fullName>
    </submittedName>
</protein>
<dbReference type="RefSeq" id="WP_087322515.1">
    <property type="nucleotide sequence ID" value="NZ_JABFCE010000015.1"/>
</dbReference>
<dbReference type="InterPro" id="IPR050259">
    <property type="entry name" value="SDR"/>
</dbReference>
<dbReference type="InterPro" id="IPR036291">
    <property type="entry name" value="NAD(P)-bd_dom_sf"/>
</dbReference>
<evidence type="ECO:0000313" key="2">
    <source>
        <dbReference type="EMBL" id="KAB6340180.1"/>
    </source>
</evidence>
<dbReference type="SUPFAM" id="SSF51735">
    <property type="entry name" value="NAD(P)-binding Rossmann-fold domains"/>
    <property type="match status" value="1"/>
</dbReference>
<gene>
    <name evidence="3" type="ORF">DW075_21980</name>
    <name evidence="2" type="ORF">GAZ43_08285</name>
</gene>
<dbReference type="PROSITE" id="PS00061">
    <property type="entry name" value="ADH_SHORT"/>
    <property type="match status" value="1"/>
</dbReference>
<dbReference type="InterPro" id="IPR020904">
    <property type="entry name" value="Sc_DH/Rdtase_CS"/>
</dbReference>
<proteinExistence type="inferred from homology"/>
<name>A0A1Y4VBQ8_9BACE</name>
<dbReference type="InterPro" id="IPR002347">
    <property type="entry name" value="SDR_fam"/>
</dbReference>
<reference evidence="3 4" key="1">
    <citation type="submission" date="2018-08" db="EMBL/GenBank/DDBJ databases">
        <title>A genome reference for cultivated species of the human gut microbiota.</title>
        <authorList>
            <person name="Zou Y."/>
            <person name="Xue W."/>
            <person name="Luo G."/>
        </authorList>
    </citation>
    <scope>NUCLEOTIDE SEQUENCE [LARGE SCALE GENOMIC DNA]</scope>
    <source>
        <strain evidence="3 4">AF46-11NS</strain>
    </source>
</reference>
<dbReference type="GO" id="GO:0032787">
    <property type="term" value="P:monocarboxylic acid metabolic process"/>
    <property type="evidence" value="ECO:0007669"/>
    <property type="project" value="UniProtKB-ARBA"/>
</dbReference>
<organism evidence="2 5">
    <name type="scientific">Bacteroides xylanisolvens</name>
    <dbReference type="NCBI Taxonomy" id="371601"/>
    <lineage>
        <taxon>Bacteria</taxon>
        <taxon>Pseudomonadati</taxon>
        <taxon>Bacteroidota</taxon>
        <taxon>Bacteroidia</taxon>
        <taxon>Bacteroidales</taxon>
        <taxon>Bacteroidaceae</taxon>
        <taxon>Bacteroides</taxon>
    </lineage>
</organism>
<evidence type="ECO:0000313" key="5">
    <source>
        <dbReference type="Proteomes" id="UP000438288"/>
    </source>
</evidence>
<dbReference type="EMBL" id="QRNE01000189">
    <property type="protein sequence ID" value="RHK19252.1"/>
    <property type="molecule type" value="Genomic_DNA"/>
</dbReference>
<accession>A0A1Y4VBQ8</accession>
<comment type="similarity">
    <text evidence="1">Belongs to the short-chain dehydrogenases/reductases (SDR) family.</text>
</comment>
<dbReference type="Gene3D" id="3.40.50.720">
    <property type="entry name" value="NAD(P)-binding Rossmann-like Domain"/>
    <property type="match status" value="1"/>
</dbReference>
<dbReference type="Pfam" id="PF00106">
    <property type="entry name" value="adh_short"/>
    <property type="match status" value="1"/>
</dbReference>
<dbReference type="Proteomes" id="UP000438288">
    <property type="component" value="Unassembled WGS sequence"/>
</dbReference>
<evidence type="ECO:0000256" key="1">
    <source>
        <dbReference type="ARBA" id="ARBA00006484"/>
    </source>
</evidence>
<dbReference type="PRINTS" id="PR00081">
    <property type="entry name" value="GDHRDH"/>
</dbReference>
<sequence length="240" mass="26498">MNILVTGGTGGLGRAIVERLAQCADNLIYFTYCSSDIKATAITEKYANTIAFKCNQTKLEDVERLVTVIKTWNLDVLVNNAWVGSPRGIRFHKLESEQLMEYFQNNVLSLVAITQAALEGMRKRKNGHIVTVLTSSLVGIPPLGYGMYGATKAYVAQLAKTWSKEYIKVGITSNCVSPGFMQTDFTAETDERVIEQLTEEHPLKQILKPEDVAQVIESLVYAPKHVNGVTIPVNAGMEIL</sequence>
<dbReference type="AlphaFoldDB" id="A0A1Y4VBQ8"/>
<evidence type="ECO:0000313" key="3">
    <source>
        <dbReference type="EMBL" id="RHK19252.1"/>
    </source>
</evidence>
<evidence type="ECO:0000313" key="4">
    <source>
        <dbReference type="Proteomes" id="UP000285503"/>
    </source>
</evidence>
<comment type="caution">
    <text evidence="2">The sequence shown here is derived from an EMBL/GenBank/DDBJ whole genome shotgun (WGS) entry which is preliminary data.</text>
</comment>
<reference evidence="2 5" key="2">
    <citation type="journal article" date="2019" name="Nat. Med.">
        <title>A library of human gut bacterial isolates paired with longitudinal multiomics data enables mechanistic microbiome research.</title>
        <authorList>
            <person name="Poyet M."/>
            <person name="Groussin M."/>
            <person name="Gibbons S.M."/>
            <person name="Avila-Pacheco J."/>
            <person name="Jiang X."/>
            <person name="Kearney S.M."/>
            <person name="Perrotta A.R."/>
            <person name="Berdy B."/>
            <person name="Zhao S."/>
            <person name="Lieberman T.D."/>
            <person name="Swanson P.K."/>
            <person name="Smith M."/>
            <person name="Roesemann S."/>
            <person name="Alexander J.E."/>
            <person name="Rich S.A."/>
            <person name="Livny J."/>
            <person name="Vlamakis H."/>
            <person name="Clish C."/>
            <person name="Bullock K."/>
            <person name="Deik A."/>
            <person name="Scott J."/>
            <person name="Pierce K.A."/>
            <person name="Xavier R.J."/>
            <person name="Alm E.J."/>
        </authorList>
    </citation>
    <scope>NUCLEOTIDE SEQUENCE [LARGE SCALE GENOMIC DNA]</scope>
    <source>
        <strain evidence="2 5">BIOML-A16</strain>
    </source>
</reference>
<dbReference type="PANTHER" id="PTHR42879">
    <property type="entry name" value="3-OXOACYL-(ACYL-CARRIER-PROTEIN) REDUCTASE"/>
    <property type="match status" value="1"/>
</dbReference>
<dbReference type="EMBL" id="WDCP01000012">
    <property type="protein sequence ID" value="KAB6340180.1"/>
    <property type="molecule type" value="Genomic_DNA"/>
</dbReference>
<dbReference type="CDD" id="cd05233">
    <property type="entry name" value="SDR_c"/>
    <property type="match status" value="1"/>
</dbReference>
<dbReference type="Proteomes" id="UP000285503">
    <property type="component" value="Unassembled WGS sequence"/>
</dbReference>